<dbReference type="Pfam" id="PF00581">
    <property type="entry name" value="Rhodanese"/>
    <property type="match status" value="1"/>
</dbReference>
<dbReference type="PANTHER" id="PTHR45431">
    <property type="entry name" value="RHODANESE-LIKE DOMAIN-CONTAINING PROTEIN 15, CHLOROPLASTIC"/>
    <property type="match status" value="1"/>
</dbReference>
<reference evidence="3" key="2">
    <citation type="submission" date="2020-03" db="EMBL/GenBank/DDBJ databases">
        <title>Flavobacteriaceae bacterium strain TP-CH-4, a member of the family Flavobacteriaceae isolated from a deep-sea seamount.</title>
        <authorList>
            <person name="Zhang D.-C."/>
        </authorList>
    </citation>
    <scope>NUCLEOTIDE SEQUENCE</scope>
    <source>
        <strain evidence="3">TP-CH-4</strain>
    </source>
</reference>
<evidence type="ECO:0000313" key="4">
    <source>
        <dbReference type="Proteomes" id="UP000707206"/>
    </source>
</evidence>
<dbReference type="InterPro" id="IPR001763">
    <property type="entry name" value="Rhodanese-like_dom"/>
</dbReference>
<dbReference type="RefSeq" id="WP_152572779.1">
    <property type="nucleotide sequence ID" value="NZ_VIKU02000001.1"/>
</dbReference>
<dbReference type="AlphaFoldDB" id="A0A967AQT4"/>
<dbReference type="CDD" id="cd00158">
    <property type="entry name" value="RHOD"/>
    <property type="match status" value="1"/>
</dbReference>
<dbReference type="EMBL" id="VIKU02000001">
    <property type="protein sequence ID" value="NHF58282.1"/>
    <property type="molecule type" value="Genomic_DNA"/>
</dbReference>
<feature type="domain" description="Rhodanese" evidence="2">
    <location>
        <begin position="32"/>
        <end position="118"/>
    </location>
</feature>
<accession>A0A967AQT4</accession>
<reference evidence="3" key="1">
    <citation type="submission" date="2019-07" db="EMBL/GenBank/DDBJ databases">
        <authorList>
            <person name="De-Chao Zhang Q."/>
        </authorList>
    </citation>
    <scope>NUCLEOTIDE SEQUENCE</scope>
    <source>
        <strain evidence="3">TP-CH-4</strain>
    </source>
</reference>
<dbReference type="PROSITE" id="PS50206">
    <property type="entry name" value="RHODANESE_3"/>
    <property type="match status" value="1"/>
</dbReference>
<protein>
    <submittedName>
        <fullName evidence="3">Rhodanese-like domain-containing protein</fullName>
    </submittedName>
</protein>
<evidence type="ECO:0000259" key="2">
    <source>
        <dbReference type="PROSITE" id="PS50206"/>
    </source>
</evidence>
<dbReference type="SMART" id="SM00450">
    <property type="entry name" value="RHOD"/>
    <property type="match status" value="1"/>
</dbReference>
<dbReference type="Proteomes" id="UP000707206">
    <property type="component" value="Unassembled WGS sequence"/>
</dbReference>
<dbReference type="SUPFAM" id="SSF52821">
    <property type="entry name" value="Rhodanese/Cell cycle control phosphatase"/>
    <property type="match status" value="1"/>
</dbReference>
<comment type="caution">
    <text evidence="3">The sequence shown here is derived from an EMBL/GenBank/DDBJ whole genome shotgun (WGS) entry which is preliminary data.</text>
</comment>
<organism evidence="3 4">
    <name type="scientific">Pelagihabitans pacificus</name>
    <dbReference type="NCBI Taxonomy" id="2696054"/>
    <lineage>
        <taxon>Bacteria</taxon>
        <taxon>Pseudomonadati</taxon>
        <taxon>Bacteroidota</taxon>
        <taxon>Flavobacteriia</taxon>
        <taxon>Flavobacteriales</taxon>
        <taxon>Flavobacteriaceae</taxon>
        <taxon>Pelagihabitans</taxon>
    </lineage>
</organism>
<gene>
    <name evidence="3" type="ORF">FK220_002935</name>
</gene>
<dbReference type="InterPro" id="IPR052367">
    <property type="entry name" value="Thiosulfate_ST/Rhodanese-like"/>
</dbReference>
<feature type="chain" id="PRO_5037799884" evidence="1">
    <location>
        <begin position="19"/>
        <end position="118"/>
    </location>
</feature>
<keyword evidence="1" id="KW-0732">Signal</keyword>
<feature type="signal peptide" evidence="1">
    <location>
        <begin position="1"/>
        <end position="18"/>
    </location>
</feature>
<name>A0A967AQT4_9FLAO</name>
<evidence type="ECO:0000313" key="3">
    <source>
        <dbReference type="EMBL" id="NHF58282.1"/>
    </source>
</evidence>
<sequence length="118" mass="13453">MKARYLVYVLVLTNLACAQITSKSITEVSQNELENVVLVDVRTPEEFSAGHLDNALNINWYDEDFAEQFEAIDKNETIYVYCKKGGRSAKAQEKLQSMGYQHVVNLEGGYDAYLEKTY</sequence>
<keyword evidence="4" id="KW-1185">Reference proteome</keyword>
<evidence type="ECO:0000256" key="1">
    <source>
        <dbReference type="SAM" id="SignalP"/>
    </source>
</evidence>
<dbReference type="PANTHER" id="PTHR45431:SF3">
    <property type="entry name" value="RHODANESE-LIKE DOMAIN-CONTAINING PROTEIN 15, CHLOROPLASTIC"/>
    <property type="match status" value="1"/>
</dbReference>
<dbReference type="InterPro" id="IPR036873">
    <property type="entry name" value="Rhodanese-like_dom_sf"/>
</dbReference>
<proteinExistence type="predicted"/>
<dbReference type="Gene3D" id="3.40.250.10">
    <property type="entry name" value="Rhodanese-like domain"/>
    <property type="match status" value="1"/>
</dbReference>